<keyword evidence="1" id="KW-0812">Transmembrane</keyword>
<name>A0A1T2CVG5_SOVGS</name>
<evidence type="ECO:0000313" key="2">
    <source>
        <dbReference type="EMBL" id="OOY35903.1"/>
    </source>
</evidence>
<keyword evidence="1" id="KW-0472">Membrane</keyword>
<feature type="transmembrane region" description="Helical" evidence="1">
    <location>
        <begin position="40"/>
        <end position="60"/>
    </location>
</feature>
<gene>
    <name evidence="2" type="ORF">BOV88_02350</name>
</gene>
<dbReference type="EMBL" id="MPNX01000002">
    <property type="protein sequence ID" value="OOY35903.1"/>
    <property type="molecule type" value="Genomic_DNA"/>
</dbReference>
<evidence type="ECO:0000313" key="3">
    <source>
        <dbReference type="Proteomes" id="UP000190962"/>
    </source>
</evidence>
<keyword evidence="1" id="KW-1133">Transmembrane helix</keyword>
<comment type="caution">
    <text evidence="2">The sequence shown here is derived from an EMBL/GenBank/DDBJ whole genome shotgun (WGS) entry which is preliminary data.</text>
</comment>
<proteinExistence type="predicted"/>
<evidence type="ECO:0000256" key="1">
    <source>
        <dbReference type="SAM" id="Phobius"/>
    </source>
</evidence>
<organism evidence="2 3">
    <name type="scientific">Solemya velum gill symbiont</name>
    <dbReference type="NCBI Taxonomy" id="2340"/>
    <lineage>
        <taxon>Bacteria</taxon>
        <taxon>Pseudomonadati</taxon>
        <taxon>Pseudomonadota</taxon>
        <taxon>Gammaproteobacteria</taxon>
        <taxon>sulfur-oxidizing symbionts</taxon>
    </lineage>
</organism>
<feature type="transmembrane region" description="Helical" evidence="1">
    <location>
        <begin position="72"/>
        <end position="93"/>
    </location>
</feature>
<dbReference type="AlphaFoldDB" id="A0A1T2CVG5"/>
<dbReference type="Proteomes" id="UP000190962">
    <property type="component" value="Unassembled WGS sequence"/>
</dbReference>
<reference evidence="2 3" key="1">
    <citation type="submission" date="2016-11" db="EMBL/GenBank/DDBJ databases">
        <title>Mixed transmission modes and dynamic genome evolution in an obligate animal-bacterial symbiosis.</title>
        <authorList>
            <person name="Russell S.L."/>
            <person name="Corbett-Detig R.B."/>
            <person name="Cavanaugh C.M."/>
        </authorList>
    </citation>
    <scope>NUCLEOTIDE SEQUENCE [LARGE SCALE GENOMIC DNA]</scope>
    <source>
        <strain evidence="2">MA-KB16</strain>
    </source>
</reference>
<sequence>MADERVESNRIQLDPEIFKDASVFESESIELLANYRKKSIAIRTTGILMIVIIAVLALRGKGFPMADPGDHSLPFFLGAGIIALMGILSKHAYRPVRRFKQKIKFDFGNRVLWHYGDGIELRREGASESEFRYALKDIAPQYDRYSSEDLVKGEIKGTDFQFYEVELQKKQETDTKGHRRTSYKTVFRGHVLSIHLTRAIYASRQTRLVTGCFPTKTLSDLKARNLKNSLTFMPMIRSVRAPYSLHHLWND</sequence>
<accession>A0A1T2CVG5</accession>
<protein>
    <submittedName>
        <fullName evidence="2">Uncharacterized protein</fullName>
    </submittedName>
</protein>